<dbReference type="FunFam" id="3.10.129.10:FF:000048">
    <property type="entry name" value="14-dihydroxy-2-naphthoyl-CoA thioesterase 1"/>
    <property type="match status" value="1"/>
</dbReference>
<reference evidence="9" key="2">
    <citation type="submission" date="2023-05" db="EMBL/GenBank/DDBJ databases">
        <authorList>
            <person name="Schelkunov M.I."/>
        </authorList>
    </citation>
    <scope>NUCLEOTIDE SEQUENCE</scope>
    <source>
        <strain evidence="9">Hsosn_3</strain>
        <tissue evidence="9">Leaf</tissue>
    </source>
</reference>
<dbReference type="PANTHER" id="PTHR43240">
    <property type="entry name" value="1,4-DIHYDROXY-2-NAPHTHOYL-COA THIOESTERASE 1"/>
    <property type="match status" value="1"/>
</dbReference>
<keyword evidence="10" id="KW-1185">Reference proteome</keyword>
<dbReference type="CDD" id="cd03443">
    <property type="entry name" value="PaaI_thioesterase"/>
    <property type="match status" value="1"/>
</dbReference>
<dbReference type="InterPro" id="IPR029069">
    <property type="entry name" value="HotDog_dom_sf"/>
</dbReference>
<protein>
    <submittedName>
        <fullName evidence="9">Phenylacetic acid degradation-related domain containing protein</fullName>
    </submittedName>
</protein>
<evidence type="ECO:0000256" key="3">
    <source>
        <dbReference type="ARBA" id="ARBA00023140"/>
    </source>
</evidence>
<comment type="pathway">
    <text evidence="4">Cofactor biosynthesis; phylloquinone biosynthesis.</text>
</comment>
<dbReference type="GO" id="GO:0042372">
    <property type="term" value="P:phylloquinone biosynthetic process"/>
    <property type="evidence" value="ECO:0007669"/>
    <property type="project" value="UniProtKB-ARBA"/>
</dbReference>
<name>A0AAD8GNT7_9APIA</name>
<dbReference type="InterPro" id="IPR003736">
    <property type="entry name" value="PAAI_dom"/>
</dbReference>
<dbReference type="NCBIfam" id="TIGR00369">
    <property type="entry name" value="unchar_dom_1"/>
    <property type="match status" value="1"/>
</dbReference>
<dbReference type="Pfam" id="PF03061">
    <property type="entry name" value="4HBT"/>
    <property type="match status" value="1"/>
</dbReference>
<gene>
    <name evidence="9" type="ORF">POM88_054421</name>
</gene>
<dbReference type="GO" id="GO:0005777">
    <property type="term" value="C:peroxisome"/>
    <property type="evidence" value="ECO:0007669"/>
    <property type="project" value="UniProtKB-SubCell"/>
</dbReference>
<dbReference type="PANTHER" id="PTHR43240:SF5">
    <property type="entry name" value="1,4-DIHYDROXY-2-NAPHTHOYL-COA THIOESTERASE 1"/>
    <property type="match status" value="1"/>
</dbReference>
<reference evidence="9" key="1">
    <citation type="submission" date="2023-02" db="EMBL/GenBank/DDBJ databases">
        <title>Genome of toxic invasive species Heracleum sosnowskyi carries increased number of genes despite the absence of recent whole-genome duplications.</title>
        <authorList>
            <person name="Schelkunov M."/>
            <person name="Shtratnikova V."/>
            <person name="Makarenko M."/>
            <person name="Klepikova A."/>
            <person name="Omelchenko D."/>
            <person name="Novikova G."/>
            <person name="Obukhova E."/>
            <person name="Bogdanov V."/>
            <person name="Penin A."/>
            <person name="Logacheva M."/>
        </authorList>
    </citation>
    <scope>NUCLEOTIDE SEQUENCE</scope>
    <source>
        <strain evidence="9">Hsosn_3</strain>
        <tissue evidence="9">Leaf</tissue>
    </source>
</reference>
<dbReference type="SUPFAM" id="SSF54637">
    <property type="entry name" value="Thioesterase/thiol ester dehydrase-isomerase"/>
    <property type="match status" value="1"/>
</dbReference>
<dbReference type="GO" id="GO:0061522">
    <property type="term" value="F:1,4-dihydroxy-2-naphthoyl-CoA thioesterase activity"/>
    <property type="evidence" value="ECO:0007669"/>
    <property type="project" value="TreeGrafter"/>
</dbReference>
<feature type="domain" description="Thioesterase" evidence="8">
    <location>
        <begin position="47"/>
        <end position="119"/>
    </location>
</feature>
<evidence type="ECO:0000256" key="2">
    <source>
        <dbReference type="ARBA" id="ARBA00022801"/>
    </source>
</evidence>
<comment type="pathway">
    <text evidence="5">Quinol/quinone metabolism; 1,4-dihydroxy-2-naphthoate biosynthesis; 1,4-dihydroxy-2-naphthoate from chorismate: step 7/7.</text>
</comment>
<evidence type="ECO:0000256" key="4">
    <source>
        <dbReference type="ARBA" id="ARBA00060572"/>
    </source>
</evidence>
<dbReference type="Gene3D" id="3.10.129.10">
    <property type="entry name" value="Hotdog Thioesterase"/>
    <property type="match status" value="1"/>
</dbReference>
<dbReference type="AlphaFoldDB" id="A0AAD8GNT7"/>
<evidence type="ECO:0000256" key="7">
    <source>
        <dbReference type="ARBA" id="ARBA00066058"/>
    </source>
</evidence>
<comment type="subcellular location">
    <subcellularLocation>
        <location evidence="1">Peroxisome</location>
    </subcellularLocation>
</comment>
<organism evidence="9 10">
    <name type="scientific">Heracleum sosnowskyi</name>
    <dbReference type="NCBI Taxonomy" id="360622"/>
    <lineage>
        <taxon>Eukaryota</taxon>
        <taxon>Viridiplantae</taxon>
        <taxon>Streptophyta</taxon>
        <taxon>Embryophyta</taxon>
        <taxon>Tracheophyta</taxon>
        <taxon>Spermatophyta</taxon>
        <taxon>Magnoliopsida</taxon>
        <taxon>eudicotyledons</taxon>
        <taxon>Gunneridae</taxon>
        <taxon>Pentapetalae</taxon>
        <taxon>asterids</taxon>
        <taxon>campanulids</taxon>
        <taxon>Apiales</taxon>
        <taxon>Apiaceae</taxon>
        <taxon>Apioideae</taxon>
        <taxon>apioid superclade</taxon>
        <taxon>Tordylieae</taxon>
        <taxon>Tordyliinae</taxon>
        <taxon>Heracleum</taxon>
    </lineage>
</organism>
<sequence>MELTSPTNKTQELDAPLHAIGFEIQELSPEKVTGRLHVTHKCCQPFKVLHGGVSALISEGLASMGAHMASGLKRVAGIHLSINHIRRADLGDLVFAEANPVSVGKTIQVWEVKLWKLDDPSNSESKSMIAISRVTLVANLPVPENAKDAAKNIINSWQMYVVVLLTCC</sequence>
<evidence type="ECO:0000313" key="9">
    <source>
        <dbReference type="EMBL" id="KAK1351373.1"/>
    </source>
</evidence>
<accession>A0AAD8GNT7</accession>
<keyword evidence="2" id="KW-0378">Hydrolase</keyword>
<dbReference type="Proteomes" id="UP001237642">
    <property type="component" value="Unassembled WGS sequence"/>
</dbReference>
<evidence type="ECO:0000256" key="5">
    <source>
        <dbReference type="ARBA" id="ARBA00060586"/>
    </source>
</evidence>
<dbReference type="EMBL" id="JAUIZM010000043">
    <property type="protein sequence ID" value="KAK1351373.1"/>
    <property type="molecule type" value="Genomic_DNA"/>
</dbReference>
<comment type="similarity">
    <text evidence="6">Belongs to the 4-hydroxybenzoyl-CoA thioesterase family. DHNA-CoA hydrolase subfamily.</text>
</comment>
<comment type="subunit">
    <text evidence="7">Homotetramers.</text>
</comment>
<proteinExistence type="inferred from homology"/>
<keyword evidence="3" id="KW-0576">Peroxisome</keyword>
<evidence type="ECO:0000256" key="1">
    <source>
        <dbReference type="ARBA" id="ARBA00004275"/>
    </source>
</evidence>
<evidence type="ECO:0000256" key="6">
    <source>
        <dbReference type="ARBA" id="ARBA00061187"/>
    </source>
</evidence>
<evidence type="ECO:0000313" key="10">
    <source>
        <dbReference type="Proteomes" id="UP001237642"/>
    </source>
</evidence>
<dbReference type="InterPro" id="IPR006683">
    <property type="entry name" value="Thioestr_dom"/>
</dbReference>
<evidence type="ECO:0000259" key="8">
    <source>
        <dbReference type="Pfam" id="PF03061"/>
    </source>
</evidence>
<comment type="caution">
    <text evidence="9">The sequence shown here is derived from an EMBL/GenBank/DDBJ whole genome shotgun (WGS) entry which is preliminary data.</text>
</comment>